<keyword evidence="4 6" id="KW-1133">Transmembrane helix</keyword>
<evidence type="ECO:0000313" key="11">
    <source>
        <dbReference type="Proteomes" id="UP000186904"/>
    </source>
</evidence>
<dbReference type="Proteomes" id="UP000186904">
    <property type="component" value="Unassembled WGS sequence"/>
</dbReference>
<dbReference type="EMBL" id="FOGN01000004">
    <property type="protein sequence ID" value="SES10948.1"/>
    <property type="molecule type" value="Genomic_DNA"/>
</dbReference>
<dbReference type="Proteomes" id="UP000186599">
    <property type="component" value="Unassembled WGS sequence"/>
</dbReference>
<keyword evidence="5 6" id="KW-0472">Membrane</keyword>
<sequence>MMNRDLPLASRLLLREWRAGELRIMLLALVIAVLVSTAISFFTDRLQRGMATRAAEFLGADMRISSREPLPEEYLQEAINNNLQHTDIVDFSSVTSSASEMQLSSIKAVGPGYPLRGEVRTSQQQFGGEQVAAGIPEGGTLWIEPRLLNVLGLAIGDQLEIGYAQLRIAALLTHEPDRAGDFYSLTPRVLMNLDDLQATRVVQPGSRVRYRLLLSGNEADLQAYRQWLEPRLEDHQRLTSVADDNRQIGSALERSNQFLGLASIAAVVLAGVAVALSASRFASRHYDTSALLRCLGASRRRALRLFLIQLLGLGIVATLIGLLLGWLMQWGLVHLLRELLPPDLPQAGIKPLLVGTATGLVGLLGFALPPLLRLGRVSPLRVLRRELTPLPGSAWLIYGLALGGLSLLMWQFTGNLPMTLAVIFGGALAALLLGSLAWALLQASGKRLRNASLAWRLGSGQLLKQPSAAAGQILAFGLILMSMVVIFILRTELLDSWQAQLPEDAPNHFALNILPAEEPAFRQTLADIGARSAPLYPVAPGRLTAINGEAVREHVTKDSPGERAINRDLSLTWAADLAPDNVLRDGQWWDQLPASDGHRVSIEAELADSLGVSLGDQLSFLISGATVEAEVSSVREVNWDNFTPNFYMVFSPGALDGLPSTLLTSFHLPPEQREGLRELTRTFPAMTLLEVEAILQQLREILDQVTLAVEYVLVFVLLAGFTVLFASLQSTLDTRLYEGALLRTLGARRQLLRQANRLEFALLGALAGLLAIVAAELITWLLYRYALDLQWQPHYLLWLLVPLGGALLIGLAGALGTRAVVNQSPMKLINRGA</sequence>
<keyword evidence="2" id="KW-1003">Cell membrane</keyword>
<evidence type="ECO:0000256" key="3">
    <source>
        <dbReference type="ARBA" id="ARBA00022692"/>
    </source>
</evidence>
<reference evidence="10 11" key="1">
    <citation type="submission" date="2016-10" db="EMBL/GenBank/DDBJ databases">
        <authorList>
            <person name="de Groot N.N."/>
        </authorList>
    </citation>
    <scope>NUCLEOTIDE SEQUENCE [LARGE SCALE GENOMIC DNA]</scope>
    <source>
        <strain evidence="9 10">CGMCC 1.9095</strain>
        <strain evidence="8 11">DSM 22558</strain>
    </source>
</reference>
<evidence type="ECO:0000256" key="1">
    <source>
        <dbReference type="ARBA" id="ARBA00004651"/>
    </source>
</evidence>
<dbReference type="PANTHER" id="PTHR30287">
    <property type="entry name" value="MEMBRANE COMPONENT OF PREDICTED ABC SUPERFAMILY METABOLITE UPTAKE TRANSPORTER"/>
    <property type="match status" value="1"/>
</dbReference>
<dbReference type="OrthoDB" id="5292592at2"/>
<evidence type="ECO:0000259" key="7">
    <source>
        <dbReference type="Pfam" id="PF02687"/>
    </source>
</evidence>
<accession>A0A1I4N4P4</accession>
<feature type="transmembrane region" description="Helical" evidence="6">
    <location>
        <begin position="348"/>
        <end position="372"/>
    </location>
</feature>
<evidence type="ECO:0000256" key="5">
    <source>
        <dbReference type="ARBA" id="ARBA00023136"/>
    </source>
</evidence>
<evidence type="ECO:0000256" key="4">
    <source>
        <dbReference type="ARBA" id="ARBA00022989"/>
    </source>
</evidence>
<dbReference type="InterPro" id="IPR003838">
    <property type="entry name" value="ABC3_permease_C"/>
</dbReference>
<dbReference type="PANTHER" id="PTHR30287:SF1">
    <property type="entry name" value="INNER MEMBRANE PROTEIN"/>
    <property type="match status" value="1"/>
</dbReference>
<dbReference type="Pfam" id="PF02687">
    <property type="entry name" value="FtsX"/>
    <property type="match status" value="2"/>
</dbReference>
<proteinExistence type="predicted"/>
<feature type="transmembrane region" description="Helical" evidence="6">
    <location>
        <begin position="393"/>
        <end position="412"/>
    </location>
</feature>
<dbReference type="GO" id="GO:0005886">
    <property type="term" value="C:plasma membrane"/>
    <property type="evidence" value="ECO:0007669"/>
    <property type="project" value="UniProtKB-SubCell"/>
</dbReference>
<dbReference type="AlphaFoldDB" id="A0A1I4N4P4"/>
<feature type="transmembrane region" description="Helical" evidence="6">
    <location>
        <begin position="758"/>
        <end position="783"/>
    </location>
</feature>
<keyword evidence="10" id="KW-1185">Reference proteome</keyword>
<dbReference type="InterPro" id="IPR038766">
    <property type="entry name" value="Membrane_comp_ABC_pdt"/>
</dbReference>
<comment type="subcellular location">
    <subcellularLocation>
        <location evidence="1">Cell membrane</location>
        <topology evidence="1">Multi-pass membrane protein</topology>
    </subcellularLocation>
</comment>
<evidence type="ECO:0000313" key="8">
    <source>
        <dbReference type="EMBL" id="SES10948.1"/>
    </source>
</evidence>
<feature type="domain" description="ABC3 transporter permease C-terminal" evidence="7">
    <location>
        <begin position="261"/>
        <end position="376"/>
    </location>
</feature>
<gene>
    <name evidence="9" type="ORF">SAMN04487855_2322</name>
    <name evidence="8" type="ORF">SAMN05216589_2323</name>
</gene>
<feature type="transmembrane region" description="Helical" evidence="6">
    <location>
        <begin position="795"/>
        <end position="821"/>
    </location>
</feature>
<evidence type="ECO:0000313" key="10">
    <source>
        <dbReference type="Proteomes" id="UP000186599"/>
    </source>
</evidence>
<dbReference type="EMBL" id="FOUA01000004">
    <property type="protein sequence ID" value="SFM10365.1"/>
    <property type="molecule type" value="Genomic_DNA"/>
</dbReference>
<evidence type="ECO:0000313" key="9">
    <source>
        <dbReference type="EMBL" id="SFM10365.1"/>
    </source>
</evidence>
<feature type="transmembrane region" description="Helical" evidence="6">
    <location>
        <begin position="708"/>
        <end position="728"/>
    </location>
</feature>
<feature type="transmembrane region" description="Helical" evidence="6">
    <location>
        <begin position="258"/>
        <end position="282"/>
    </location>
</feature>
<name>A0A1I4N4P4_9GAMM</name>
<evidence type="ECO:0000256" key="2">
    <source>
        <dbReference type="ARBA" id="ARBA00022475"/>
    </source>
</evidence>
<dbReference type="STRING" id="653930.SAMN05216589_2323"/>
<feature type="transmembrane region" description="Helical" evidence="6">
    <location>
        <begin position="418"/>
        <end position="441"/>
    </location>
</feature>
<feature type="transmembrane region" description="Helical" evidence="6">
    <location>
        <begin position="469"/>
        <end position="489"/>
    </location>
</feature>
<dbReference type="RefSeq" id="WP_074779909.1">
    <property type="nucleotide sequence ID" value="NZ_FOGN01000004.1"/>
</dbReference>
<keyword evidence="3 6" id="KW-0812">Transmembrane</keyword>
<feature type="transmembrane region" description="Helical" evidence="6">
    <location>
        <begin position="21"/>
        <end position="42"/>
    </location>
</feature>
<feature type="transmembrane region" description="Helical" evidence="6">
    <location>
        <begin position="303"/>
        <end position="328"/>
    </location>
</feature>
<evidence type="ECO:0000256" key="6">
    <source>
        <dbReference type="SAM" id="Phobius"/>
    </source>
</evidence>
<organism evidence="9 10">
    <name type="scientific">Halopseudomonas bauzanensis</name>
    <dbReference type="NCBI Taxonomy" id="653930"/>
    <lineage>
        <taxon>Bacteria</taxon>
        <taxon>Pseudomonadati</taxon>
        <taxon>Pseudomonadota</taxon>
        <taxon>Gammaproteobacteria</taxon>
        <taxon>Pseudomonadales</taxon>
        <taxon>Pseudomonadaceae</taxon>
        <taxon>Halopseudomonas</taxon>
    </lineage>
</organism>
<protein>
    <submittedName>
        <fullName evidence="9">Putative ABC transport system permease protein</fullName>
    </submittedName>
</protein>
<feature type="domain" description="ABC3 transporter permease C-terminal" evidence="7">
    <location>
        <begin position="712"/>
        <end position="825"/>
    </location>
</feature>